<protein>
    <submittedName>
        <fullName evidence="1">Uncharacterized protein</fullName>
    </submittedName>
</protein>
<evidence type="ECO:0000313" key="1">
    <source>
        <dbReference type="EMBL" id="RXJ70675.1"/>
    </source>
</evidence>
<dbReference type="EMBL" id="PEIB01000045">
    <property type="protein sequence ID" value="RXJ70675.1"/>
    <property type="molecule type" value="Genomic_DNA"/>
</dbReference>
<dbReference type="OrthoDB" id="79831at2"/>
<comment type="caution">
    <text evidence="1">The sequence shown here is derived from an EMBL/GenBank/DDBJ whole genome shotgun (WGS) entry which is preliminary data.</text>
</comment>
<gene>
    <name evidence="1" type="ORF">CS022_22690</name>
</gene>
<evidence type="ECO:0000313" key="2">
    <source>
        <dbReference type="Proteomes" id="UP000290287"/>
    </source>
</evidence>
<accession>A0A4Q0YJU6</accession>
<organism evidence="1 2">
    <name type="scientific">Veronia nyctiphanis</name>
    <dbReference type="NCBI Taxonomy" id="1278244"/>
    <lineage>
        <taxon>Bacteria</taxon>
        <taxon>Pseudomonadati</taxon>
        <taxon>Pseudomonadota</taxon>
        <taxon>Gammaproteobacteria</taxon>
        <taxon>Vibrionales</taxon>
        <taxon>Vibrionaceae</taxon>
        <taxon>Veronia</taxon>
    </lineage>
</organism>
<dbReference type="RefSeq" id="WP_129124152.1">
    <property type="nucleotide sequence ID" value="NZ_PEIB01000045.1"/>
</dbReference>
<sequence>MNNEIVSLCYDGESGQNNIRTFNINDILYISLKDIFVTLTKENNKLDERYASKHIPTLIKSQVNKLDTDEYILLDVSTPFFEGEKEVFITQPG</sequence>
<reference evidence="1 2" key="1">
    <citation type="submission" date="2017-10" db="EMBL/GenBank/DDBJ databases">
        <title>Nyctiphanis sp. nov., isolated from the stomach of the euphausiid Nyctiphanes simplex (Hansen, 1911) in the Gulf of California.</title>
        <authorList>
            <person name="Gomez-Gil B."/>
            <person name="Aguilar-Mendez M."/>
            <person name="Lopez-Cortes A."/>
            <person name="Gomez-Gutierrez J."/>
            <person name="Roque A."/>
            <person name="Lang E."/>
            <person name="Gonzalez-Castillo A."/>
        </authorList>
    </citation>
    <scope>NUCLEOTIDE SEQUENCE [LARGE SCALE GENOMIC DNA]</scope>
    <source>
        <strain evidence="1 2">CAIM 600</strain>
    </source>
</reference>
<proteinExistence type="predicted"/>
<name>A0A4Q0YJU6_9GAMM</name>
<dbReference type="AlphaFoldDB" id="A0A4Q0YJU6"/>
<keyword evidence="2" id="KW-1185">Reference proteome</keyword>
<dbReference type="Proteomes" id="UP000290287">
    <property type="component" value="Unassembled WGS sequence"/>
</dbReference>